<sequence>MLGLCHGADNTADEKAPERAIPKNSSFYG</sequence>
<keyword evidence="3" id="KW-1185">Reference proteome</keyword>
<proteinExistence type="predicted"/>
<feature type="region of interest" description="Disordered" evidence="1">
    <location>
        <begin position="1"/>
        <end position="29"/>
    </location>
</feature>
<comment type="caution">
    <text evidence="2">The sequence shown here is derived from an EMBL/GenBank/DDBJ whole genome shotgun (WGS) entry which is preliminary data.</text>
</comment>
<evidence type="ECO:0000256" key="1">
    <source>
        <dbReference type="SAM" id="MobiDB-lite"/>
    </source>
</evidence>
<organism evidence="2 3">
    <name type="scientific">Collinsella tanakaei YIT 12063</name>
    <dbReference type="NCBI Taxonomy" id="742742"/>
    <lineage>
        <taxon>Bacteria</taxon>
        <taxon>Bacillati</taxon>
        <taxon>Actinomycetota</taxon>
        <taxon>Coriobacteriia</taxon>
        <taxon>Coriobacteriales</taxon>
        <taxon>Coriobacteriaceae</taxon>
        <taxon>Collinsella</taxon>
    </lineage>
</organism>
<reference evidence="2 3" key="1">
    <citation type="submission" date="2011-06" db="EMBL/GenBank/DDBJ databases">
        <title>The Genome Sequence of Collinsella tanakaei YIT 12063.</title>
        <authorList>
            <consortium name="The Broad Institute Genome Sequencing Platform"/>
            <person name="Earl A."/>
            <person name="Ward D."/>
            <person name="Feldgarden M."/>
            <person name="Gevers D."/>
            <person name="Morotomi M."/>
            <person name="Young S.K."/>
            <person name="Zeng Q."/>
            <person name="Gargeya S."/>
            <person name="Fitzgerald M."/>
            <person name="Haas B."/>
            <person name="Abouelleil A."/>
            <person name="Alvarado L."/>
            <person name="Arachchi H.M."/>
            <person name="Berlin A."/>
            <person name="Brown A."/>
            <person name="Chapman S.B."/>
            <person name="Chen Z."/>
            <person name="Dunbar C."/>
            <person name="Freedman E."/>
            <person name="Gearin G."/>
            <person name="Gellesch M."/>
            <person name="Goldberg J."/>
            <person name="Griggs A."/>
            <person name="Gujja S."/>
            <person name="Heiman D."/>
            <person name="Howarth C."/>
            <person name="Larson L."/>
            <person name="Lui A."/>
            <person name="MacDonald P.J.P."/>
            <person name="Mehta T."/>
            <person name="Montmayeur A."/>
            <person name="Murphy C."/>
            <person name="Neiman D."/>
            <person name="Pearson M."/>
            <person name="Priest M."/>
            <person name="Roberts A."/>
            <person name="Saif S."/>
            <person name="Shea T."/>
            <person name="Shenoy N."/>
            <person name="Sisk P."/>
            <person name="Stolte C."/>
            <person name="Sykes S."/>
            <person name="Wortman J."/>
            <person name="Nusbaum C."/>
            <person name="Birren B."/>
        </authorList>
    </citation>
    <scope>NUCLEOTIDE SEQUENCE [LARGE SCALE GENOMIC DNA]</scope>
    <source>
        <strain evidence="2 3">YIT 12063</strain>
    </source>
</reference>
<name>G1WKL5_9ACTN</name>
<gene>
    <name evidence="2" type="ORF">HMPREF9452_01878</name>
</gene>
<dbReference type="Proteomes" id="UP000004830">
    <property type="component" value="Unassembled WGS sequence"/>
</dbReference>
<dbReference type="AlphaFoldDB" id="G1WKL5"/>
<dbReference type="STRING" id="742742.HMPREF9452_01878"/>
<evidence type="ECO:0000313" key="3">
    <source>
        <dbReference type="Proteomes" id="UP000004830"/>
    </source>
</evidence>
<feature type="compositionally biased region" description="Basic and acidic residues" evidence="1">
    <location>
        <begin position="12"/>
        <end position="21"/>
    </location>
</feature>
<evidence type="ECO:0000313" key="2">
    <source>
        <dbReference type="EMBL" id="EGX68960.1"/>
    </source>
</evidence>
<protein>
    <submittedName>
        <fullName evidence="2">Uncharacterized protein</fullName>
    </submittedName>
</protein>
<dbReference type="EMBL" id="ADLS01000027">
    <property type="protein sequence ID" value="EGX68960.1"/>
    <property type="molecule type" value="Genomic_DNA"/>
</dbReference>
<accession>G1WKL5</accession>
<dbReference type="HOGENOM" id="CLU_3409075_0_0_11"/>